<evidence type="ECO:0000313" key="1">
    <source>
        <dbReference type="EMBL" id="OPH38368.1"/>
    </source>
</evidence>
<evidence type="ECO:0000313" key="2">
    <source>
        <dbReference type="Proteomes" id="UP000190777"/>
    </source>
</evidence>
<organism evidence="1 2">
    <name type="scientific">Moraxella equi</name>
    <dbReference type="NCBI Taxonomy" id="60442"/>
    <lineage>
        <taxon>Bacteria</taxon>
        <taxon>Pseudomonadati</taxon>
        <taxon>Pseudomonadota</taxon>
        <taxon>Gammaproteobacteria</taxon>
        <taxon>Moraxellales</taxon>
        <taxon>Moraxellaceae</taxon>
        <taxon>Moraxella</taxon>
    </lineage>
</organism>
<accession>A0ABX3NI33</accession>
<dbReference type="Proteomes" id="UP000190777">
    <property type="component" value="Unassembled WGS sequence"/>
</dbReference>
<dbReference type="EMBL" id="MXAP01000061">
    <property type="protein sequence ID" value="OPH38368.1"/>
    <property type="molecule type" value="Genomic_DNA"/>
</dbReference>
<name>A0ABX3NI33_9GAMM</name>
<reference evidence="1 2" key="1">
    <citation type="submission" date="2017-03" db="EMBL/GenBank/DDBJ databases">
        <title>Draft genome sequence of Moraxella equi CCUG 4950T type strain.</title>
        <authorList>
            <person name="Salva-Serra F."/>
            <person name="Engstrom-Jakobsson H."/>
            <person name="Thorell K."/>
            <person name="Jaen-Luchoro D."/>
            <person name="Gonzales-Siles L."/>
            <person name="Karlsson R."/>
            <person name="Yazdan S."/>
            <person name="Boulund F."/>
            <person name="Johnning A."/>
            <person name="Engstrand L."/>
            <person name="Kristiansson E."/>
            <person name="Moore E."/>
        </authorList>
    </citation>
    <scope>NUCLEOTIDE SEQUENCE [LARGE SCALE GENOMIC DNA]</scope>
    <source>
        <strain evidence="1 2">CCUG 4950</strain>
    </source>
</reference>
<proteinExistence type="predicted"/>
<protein>
    <submittedName>
        <fullName evidence="1">Uncharacterized protein</fullName>
    </submittedName>
</protein>
<gene>
    <name evidence="1" type="ORF">B5J93_06445</name>
</gene>
<sequence>MLKNPRAFVLGFCFYLLNKFTNQLKSAPFGIFKTMVLLGVLFMPFGDINPQKYYCLAPPKRL</sequence>
<keyword evidence="2" id="KW-1185">Reference proteome</keyword>
<comment type="caution">
    <text evidence="1">The sequence shown here is derived from an EMBL/GenBank/DDBJ whole genome shotgun (WGS) entry which is preliminary data.</text>
</comment>